<keyword evidence="2" id="KW-0618">Plastoquinone</keyword>
<feature type="transmembrane region" description="Helical" evidence="2">
    <location>
        <begin position="93"/>
        <end position="114"/>
    </location>
</feature>
<keyword evidence="2" id="KW-0874">Quinone</keyword>
<sequence>MTLLILIHKSVLISIEVGILLGSLGAVSFVNTVNSAFSLGLVFTCISLFYFVLNADFVAAAQLLVYVGAINVLTLFAVMITDESAGSYAFADGAGSSIAFGACAILSSLLISMIHNTNWFSLTLPDVLENSVLSVFENHLQQLGCKLLSDFVIPFELVSMLLLAALVGAINLARDDKTFPDDEKSALLPPRQTRQNSSFFF</sequence>
<dbReference type="PANTHER" id="PTHR33269">
    <property type="entry name" value="NADH-UBIQUINONE OXIDOREDUCTASE CHAIN 6"/>
    <property type="match status" value="1"/>
</dbReference>
<feature type="transmembrane region" description="Helical" evidence="2">
    <location>
        <begin position="36"/>
        <end position="53"/>
    </location>
</feature>
<dbReference type="InterPro" id="IPR042106">
    <property type="entry name" value="Nuo/plastoQ_OxRdtase_6_NuoJ"/>
</dbReference>
<organism evidence="3">
    <name type="scientific">Antrophyum semicostatum</name>
    <dbReference type="NCBI Taxonomy" id="1604141"/>
    <lineage>
        <taxon>Eukaryota</taxon>
        <taxon>Viridiplantae</taxon>
        <taxon>Streptophyta</taxon>
        <taxon>Embryophyta</taxon>
        <taxon>Tracheophyta</taxon>
        <taxon>Polypodiopsida</taxon>
        <taxon>Polypodiidae</taxon>
        <taxon>Polypodiales</taxon>
        <taxon>Pteridineae</taxon>
        <taxon>Pteridaceae</taxon>
        <taxon>Vittarioideae</taxon>
        <taxon>Antrophyum</taxon>
    </lineage>
</organism>
<keyword evidence="2" id="KW-0520">NAD</keyword>
<evidence type="ECO:0000313" key="3">
    <source>
        <dbReference type="EMBL" id="AYW16300.1"/>
    </source>
</evidence>
<dbReference type="RefSeq" id="YP_009547697.1">
    <property type="nucleotide sequence ID" value="NC_040176.1"/>
</dbReference>
<dbReference type="Gene3D" id="1.20.120.1200">
    <property type="entry name" value="NADH-ubiquinone/plastoquinone oxidoreductase chain 6, subunit NuoJ"/>
    <property type="match status" value="1"/>
</dbReference>
<feature type="transmembrane region" description="Helical" evidence="2">
    <location>
        <begin position="151"/>
        <end position="173"/>
    </location>
</feature>
<evidence type="ECO:0000256" key="1">
    <source>
        <dbReference type="ARBA" id="ARBA00005698"/>
    </source>
</evidence>
<keyword evidence="2 3" id="KW-0150">Chloroplast</keyword>
<feature type="transmembrane region" description="Helical" evidence="2">
    <location>
        <begin position="59"/>
        <end position="81"/>
    </location>
</feature>
<dbReference type="EMBL" id="MH173087">
    <property type="protein sequence ID" value="AYW16300.1"/>
    <property type="molecule type" value="Genomic_DNA"/>
</dbReference>
<keyword evidence="2" id="KW-0812">Transmembrane</keyword>
<accession>A0A3G5CTT5</accession>
<evidence type="ECO:0000256" key="2">
    <source>
        <dbReference type="RuleBase" id="RU004431"/>
    </source>
</evidence>
<dbReference type="EC" id="7.1.1.-" evidence="2"/>
<dbReference type="GO" id="GO:0008137">
    <property type="term" value="F:NADH dehydrogenase (ubiquinone) activity"/>
    <property type="evidence" value="ECO:0007669"/>
    <property type="project" value="UniProtKB-UniRule"/>
</dbReference>
<comment type="catalytic activity">
    <reaction evidence="2">
        <text>a plastoquinone + NADH + (n+1) H(+)(in) = a plastoquinol + NAD(+) + n H(+)(out)</text>
        <dbReference type="Rhea" id="RHEA:42608"/>
        <dbReference type="Rhea" id="RHEA-COMP:9561"/>
        <dbReference type="Rhea" id="RHEA-COMP:9562"/>
        <dbReference type="ChEBI" id="CHEBI:15378"/>
        <dbReference type="ChEBI" id="CHEBI:17757"/>
        <dbReference type="ChEBI" id="CHEBI:57540"/>
        <dbReference type="ChEBI" id="CHEBI:57945"/>
        <dbReference type="ChEBI" id="CHEBI:62192"/>
    </reaction>
</comment>
<keyword evidence="2" id="KW-0472">Membrane</keyword>
<feature type="transmembrane region" description="Helical" evidence="2">
    <location>
        <begin position="6"/>
        <end position="29"/>
    </location>
</feature>
<dbReference type="Pfam" id="PF00499">
    <property type="entry name" value="Oxidored_q3"/>
    <property type="match status" value="1"/>
</dbReference>
<dbReference type="AlphaFoldDB" id="A0A3G5CTT5"/>
<dbReference type="GeneID" id="38664823"/>
<protein>
    <recommendedName>
        <fullName evidence="2">NAD(P)H-quinone oxidoreductase subunit 6, chloroplastic</fullName>
        <ecNumber evidence="2">7.1.1.-</ecNumber>
    </recommendedName>
</protein>
<keyword evidence="2 3" id="KW-0934">Plastid</keyword>
<comment type="similarity">
    <text evidence="1 2">Belongs to the complex I subunit 6 family.</text>
</comment>
<keyword evidence="2" id="KW-0793">Thylakoid</keyword>
<dbReference type="InterPro" id="IPR001457">
    <property type="entry name" value="NADH_UbQ/plastoQ_OxRdtase_su6"/>
</dbReference>
<proteinExistence type="inferred from homology"/>
<comment type="function">
    <text evidence="2">NDH shuttles electrons from NAD(P)H:plastoquinone, via FMN and iron-sulfur (Fe-S) centers, to quinones in the photosynthetic chain and possibly in a chloroplast respiratory chain. The immediate electron acceptor for the enzyme in this species is believed to be plastoquinone. Couples the redox reaction to proton translocation, and thus conserves the redox energy in a proton gradient.</text>
</comment>
<comment type="catalytic activity">
    <reaction evidence="2">
        <text>a plastoquinone + NADPH + (n+1) H(+)(in) = a plastoquinol + NADP(+) + n H(+)(out)</text>
        <dbReference type="Rhea" id="RHEA:42612"/>
        <dbReference type="Rhea" id="RHEA-COMP:9561"/>
        <dbReference type="Rhea" id="RHEA-COMP:9562"/>
        <dbReference type="ChEBI" id="CHEBI:15378"/>
        <dbReference type="ChEBI" id="CHEBI:17757"/>
        <dbReference type="ChEBI" id="CHEBI:57783"/>
        <dbReference type="ChEBI" id="CHEBI:58349"/>
        <dbReference type="ChEBI" id="CHEBI:62192"/>
    </reaction>
</comment>
<gene>
    <name evidence="3" type="primary">ndhG</name>
</gene>
<dbReference type="GO" id="GO:0048038">
    <property type="term" value="F:quinone binding"/>
    <property type="evidence" value="ECO:0007669"/>
    <property type="project" value="UniProtKB-KW"/>
</dbReference>
<name>A0A3G5CTT5_9MONI</name>
<comment type="subcellular location">
    <subcellularLocation>
        <location evidence="2">Plastid</location>
        <location evidence="2">Chloroplast thylakoid membrane</location>
    </subcellularLocation>
</comment>
<dbReference type="GO" id="GO:0009535">
    <property type="term" value="C:chloroplast thylakoid membrane"/>
    <property type="evidence" value="ECO:0007669"/>
    <property type="project" value="UniProtKB-SubCell"/>
</dbReference>
<keyword evidence="2" id="KW-1133">Transmembrane helix</keyword>
<geneLocation type="chloroplast" evidence="3"/>
<dbReference type="PANTHER" id="PTHR33269:SF17">
    <property type="entry name" value="NADH-UBIQUINONE OXIDOREDUCTASE CHAIN 6"/>
    <property type="match status" value="1"/>
</dbReference>
<comment type="subunit">
    <text evidence="2">NDH is composed of at least 16 different subunits, 5 of which are encoded in the nucleus.</text>
</comment>
<reference evidence="3" key="1">
    <citation type="journal article" date="2018" name="Genome Biol. Evol.">
        <title>Mobile Elements Shape Plastome Evolution in Ferns.</title>
        <authorList>
            <person name="Robison T.A."/>
            <person name="Grusz A.L."/>
            <person name="Wolf P.G."/>
            <person name="Mower J.P."/>
            <person name="Fauskee B.D."/>
            <person name="Sosa K."/>
            <person name="Schuettpelz E.L."/>
        </authorList>
    </citation>
    <scope>NUCLEOTIDE SEQUENCE</scope>
</reference>
<keyword evidence="2" id="KW-0521">NADP</keyword>